<dbReference type="NCBIfam" id="TIGR00380">
    <property type="entry name" value="cobal_cbiB"/>
    <property type="match status" value="1"/>
</dbReference>
<dbReference type="GO" id="GO:0015420">
    <property type="term" value="F:ABC-type vitamin B12 transporter activity"/>
    <property type="evidence" value="ECO:0007669"/>
    <property type="project" value="UniProtKB-UniRule"/>
</dbReference>
<dbReference type="Proteomes" id="UP000677436">
    <property type="component" value="Chromosome"/>
</dbReference>
<protein>
    <recommendedName>
        <fullName evidence="9">Cobalamin biosynthesis protein CobD</fullName>
    </recommendedName>
</protein>
<dbReference type="PANTHER" id="PTHR34308:SF1">
    <property type="entry name" value="COBALAMIN BIOSYNTHESIS PROTEIN CBIB"/>
    <property type="match status" value="1"/>
</dbReference>
<dbReference type="Pfam" id="PF03186">
    <property type="entry name" value="CobD_Cbib"/>
    <property type="match status" value="1"/>
</dbReference>
<keyword evidence="5 9" id="KW-0169">Cobalamin biosynthesis</keyword>
<comment type="subcellular location">
    <subcellularLocation>
        <location evidence="1 9">Cell membrane</location>
        <topology evidence="1 9">Multi-pass membrane protein</topology>
    </subcellularLocation>
</comment>
<comment type="pathway">
    <text evidence="2 9">Cofactor biosynthesis; adenosylcobalamin biosynthesis.</text>
</comment>
<comment type="caution">
    <text evidence="9">Lacks conserved residue(s) required for the propagation of feature annotation.</text>
</comment>
<evidence type="ECO:0000256" key="7">
    <source>
        <dbReference type="ARBA" id="ARBA00022989"/>
    </source>
</evidence>
<feature type="transmembrane region" description="Helical" evidence="9">
    <location>
        <begin position="61"/>
        <end position="84"/>
    </location>
</feature>
<comment type="function">
    <text evidence="9">Converts cobyric acid to cobinamide by the addition of aminopropanol on the F carboxylic group.</text>
</comment>
<dbReference type="GO" id="GO:0048472">
    <property type="term" value="F:threonine-phosphate decarboxylase activity"/>
    <property type="evidence" value="ECO:0007669"/>
    <property type="project" value="InterPro"/>
</dbReference>
<dbReference type="GO" id="GO:0009236">
    <property type="term" value="P:cobalamin biosynthetic process"/>
    <property type="evidence" value="ECO:0007669"/>
    <property type="project" value="UniProtKB-UniRule"/>
</dbReference>
<keyword evidence="6 9" id="KW-0812">Transmembrane</keyword>
<dbReference type="KEGG" id="pabs:JIR001_24990"/>
<sequence length="329" mass="36048">MMTAWMLLAAYILDRLIGDPRWLPHPVVGMGKVIAATEKRLRRIMGRWKERAALTPTRVRLLGIVLPVVVAGGAFAVTWLLVILAEAVHPWLGWGLETVLVATTIATKGLADAGKAIWSPLVKGNLAEARRALSMVVGRDIERLDEGEIVRGGVETIAENIVDAVTAPLFFAAIGGAPLAMAYRAVNTLDAMVGYRDERYLYLGWASARLDDVVNWLPARLTVWPMLAAMVFLRLDGRHAWQIIRRDAHRHPSPNSGIPEAAMAGGLGIRLGGTNWYRGVPSHRGYLGDPKEALHPRHICESIRVLYWTTGLYVCILAVAIIGIDVAAR</sequence>
<keyword evidence="11" id="KW-1185">Reference proteome</keyword>
<feature type="transmembrane region" description="Helical" evidence="9">
    <location>
        <begin position="305"/>
        <end position="324"/>
    </location>
</feature>
<evidence type="ECO:0000256" key="2">
    <source>
        <dbReference type="ARBA" id="ARBA00004953"/>
    </source>
</evidence>
<evidence type="ECO:0000256" key="6">
    <source>
        <dbReference type="ARBA" id="ARBA00022692"/>
    </source>
</evidence>
<dbReference type="PANTHER" id="PTHR34308">
    <property type="entry name" value="COBALAMIN BIOSYNTHESIS PROTEIN CBIB"/>
    <property type="match status" value="1"/>
</dbReference>
<reference evidence="10" key="1">
    <citation type="journal article" date="2013" name="Int. J. Syst. Evol. Microbiol.">
        <title>Polycladomyces abyssicola gen. nov., sp. nov., a thermophilic filamentous bacterium isolated from hemipelagic sediment.</title>
        <authorList>
            <person name="Tsubouchi T."/>
            <person name="Shimane Y."/>
            <person name="Mori K."/>
            <person name="Usui K."/>
            <person name="Hiraki T."/>
            <person name="Tame A."/>
            <person name="Uematsu K."/>
            <person name="Maruyama T."/>
            <person name="Hatada Y."/>
        </authorList>
    </citation>
    <scope>NUCLEOTIDE SEQUENCE</scope>
    <source>
        <strain evidence="10">JIR-001</strain>
    </source>
</reference>
<keyword evidence="4 9" id="KW-1003">Cell membrane</keyword>
<accession>A0A8D5UHT8</accession>
<dbReference type="GO" id="GO:0005886">
    <property type="term" value="C:plasma membrane"/>
    <property type="evidence" value="ECO:0007669"/>
    <property type="project" value="UniProtKB-SubCell"/>
</dbReference>
<organism evidence="10 11">
    <name type="scientific">Polycladomyces abyssicola</name>
    <dbReference type="NCBI Taxonomy" id="1125966"/>
    <lineage>
        <taxon>Bacteria</taxon>
        <taxon>Bacillati</taxon>
        <taxon>Bacillota</taxon>
        <taxon>Bacilli</taxon>
        <taxon>Bacillales</taxon>
        <taxon>Thermoactinomycetaceae</taxon>
        <taxon>Polycladomyces</taxon>
    </lineage>
</organism>
<dbReference type="AlphaFoldDB" id="A0A8D5UHT8"/>
<evidence type="ECO:0000256" key="9">
    <source>
        <dbReference type="HAMAP-Rule" id="MF_00024"/>
    </source>
</evidence>
<keyword evidence="7 9" id="KW-1133">Transmembrane helix</keyword>
<dbReference type="HAMAP" id="MF_00024">
    <property type="entry name" value="CobD_CbiB"/>
    <property type="match status" value="1"/>
</dbReference>
<comment type="similarity">
    <text evidence="3 9">Belongs to the CobD/CbiB family.</text>
</comment>
<name>A0A8D5UHT8_9BACL</name>
<dbReference type="InterPro" id="IPR004485">
    <property type="entry name" value="Cobalamin_biosynth_CobD/CbiB"/>
</dbReference>
<evidence type="ECO:0000256" key="3">
    <source>
        <dbReference type="ARBA" id="ARBA00006263"/>
    </source>
</evidence>
<evidence type="ECO:0000313" key="10">
    <source>
        <dbReference type="EMBL" id="BCU82716.1"/>
    </source>
</evidence>
<evidence type="ECO:0000256" key="8">
    <source>
        <dbReference type="ARBA" id="ARBA00023136"/>
    </source>
</evidence>
<evidence type="ECO:0000256" key="5">
    <source>
        <dbReference type="ARBA" id="ARBA00022573"/>
    </source>
</evidence>
<dbReference type="RefSeq" id="WP_212773027.1">
    <property type="nucleotide sequence ID" value="NZ_AP024601.1"/>
</dbReference>
<evidence type="ECO:0000313" key="11">
    <source>
        <dbReference type="Proteomes" id="UP000677436"/>
    </source>
</evidence>
<dbReference type="EMBL" id="AP024601">
    <property type="protein sequence ID" value="BCU82716.1"/>
    <property type="molecule type" value="Genomic_DNA"/>
</dbReference>
<proteinExistence type="inferred from homology"/>
<keyword evidence="8 9" id="KW-0472">Membrane</keyword>
<evidence type="ECO:0000256" key="1">
    <source>
        <dbReference type="ARBA" id="ARBA00004651"/>
    </source>
</evidence>
<gene>
    <name evidence="10" type="primary">cbiB</name>
    <name evidence="9" type="synonym">cobD</name>
    <name evidence="10" type="ORF">JIR001_24990</name>
</gene>
<reference evidence="10" key="2">
    <citation type="journal article" date="2021" name="Microbiol. Resour. Announc.">
        <title>Complete Genome Sequence of Polycladomyces abyssicola JIR-001T, Isolated from Hemipelagic Sediment in Deep Seawater.</title>
        <authorList>
            <person name="Tsubouchi T."/>
            <person name="Kaneko Y."/>
        </authorList>
    </citation>
    <scope>NUCLEOTIDE SEQUENCE</scope>
    <source>
        <strain evidence="10">JIR-001</strain>
    </source>
</reference>
<dbReference type="UniPathway" id="UPA00148"/>
<evidence type="ECO:0000256" key="4">
    <source>
        <dbReference type="ARBA" id="ARBA00022475"/>
    </source>
</evidence>